<evidence type="ECO:0000259" key="1">
    <source>
        <dbReference type="Pfam" id="PF18885"/>
    </source>
</evidence>
<dbReference type="OrthoDB" id="9772095at2"/>
<dbReference type="RefSeq" id="WP_109246261.1">
    <property type="nucleotide sequence ID" value="NZ_BFFO01000009.1"/>
</dbReference>
<dbReference type="Proteomes" id="UP000245021">
    <property type="component" value="Unassembled WGS sequence"/>
</dbReference>
<name>A0A2R5HKE8_9LACT</name>
<proteinExistence type="predicted"/>
<dbReference type="Pfam" id="PF18885">
    <property type="entry name" value="DUF5648"/>
    <property type="match status" value="1"/>
</dbReference>
<dbReference type="AlphaFoldDB" id="A0A2R5HKE8"/>
<reference evidence="2 3" key="1">
    <citation type="journal article" date="2018" name="Genome Announc.">
        <title>Draft Genome Sequence of Lactococcus sp. Strain NtB2 (JCM 32569), Isolated from the Gut of the Higher Termite Nasutitermes takasagoensis.</title>
        <authorList>
            <person name="Noda S."/>
            <person name="Aihara C."/>
            <person name="Yuki M."/>
            <person name="Ohkuma M."/>
        </authorList>
    </citation>
    <scope>NUCLEOTIDE SEQUENCE [LARGE SCALE GENOMIC DNA]</scope>
    <source>
        <strain evidence="2 3">NtB2</strain>
    </source>
</reference>
<evidence type="ECO:0000313" key="2">
    <source>
        <dbReference type="EMBL" id="GBG97310.1"/>
    </source>
</evidence>
<dbReference type="InterPro" id="IPR043708">
    <property type="entry name" value="DUF5648"/>
</dbReference>
<sequence>MHCQSRPLPTLSLDWHQDTVVFNAPSSGDSVYRLYNSKSGEHLFTTDSNEKSVLTAKGWTYEGVAFHSGGKAPVYRLFNPKAGIGAHLDTASQNELSQLIKTGWKYEGIAWYAESQGAVKIPIRAMNLSEISKGNYNSIYGLWKNQAGGTIGITRDNIVYSLPAANVNGVKVPKYTQQHVLIGALKITDNKATANSNVGEASPPYWTFVPSGVKFDNSFADGSDLSRDRIFFYDFQVRPSVGLLRAQAYYRVY</sequence>
<organism evidence="2 3">
    <name type="scientific">Lactococcus termiticola</name>
    <dbReference type="NCBI Taxonomy" id="2169526"/>
    <lineage>
        <taxon>Bacteria</taxon>
        <taxon>Bacillati</taxon>
        <taxon>Bacillota</taxon>
        <taxon>Bacilli</taxon>
        <taxon>Lactobacillales</taxon>
        <taxon>Streptococcaceae</taxon>
        <taxon>Lactococcus</taxon>
    </lineage>
</organism>
<keyword evidence="3" id="KW-1185">Reference proteome</keyword>
<accession>A0A2R5HKE8</accession>
<protein>
    <recommendedName>
        <fullName evidence="1">DUF5648 domain-containing protein</fullName>
    </recommendedName>
</protein>
<evidence type="ECO:0000313" key="3">
    <source>
        <dbReference type="Proteomes" id="UP000245021"/>
    </source>
</evidence>
<dbReference type="EMBL" id="BFFO01000009">
    <property type="protein sequence ID" value="GBG97310.1"/>
    <property type="molecule type" value="Genomic_DNA"/>
</dbReference>
<gene>
    <name evidence="2" type="ORF">NtB2_01449</name>
</gene>
<comment type="caution">
    <text evidence="2">The sequence shown here is derived from an EMBL/GenBank/DDBJ whole genome shotgun (WGS) entry which is preliminary data.</text>
</comment>
<feature type="domain" description="DUF5648" evidence="1">
    <location>
        <begin position="12"/>
        <end position="113"/>
    </location>
</feature>